<protein>
    <recommendedName>
        <fullName evidence="10">MFS transporter, ACS family, allantoate permease</fullName>
    </recommendedName>
</protein>
<evidence type="ECO:0000256" key="2">
    <source>
        <dbReference type="ARBA" id="ARBA00022448"/>
    </source>
</evidence>
<dbReference type="Proteomes" id="UP001161757">
    <property type="component" value="Unassembled WGS sequence"/>
</dbReference>
<evidence type="ECO:0000256" key="4">
    <source>
        <dbReference type="ARBA" id="ARBA00022989"/>
    </source>
</evidence>
<dbReference type="InterPro" id="IPR011701">
    <property type="entry name" value="MFS"/>
</dbReference>
<dbReference type="GO" id="GO:0022857">
    <property type="term" value="F:transmembrane transporter activity"/>
    <property type="evidence" value="ECO:0007669"/>
    <property type="project" value="InterPro"/>
</dbReference>
<organism evidence="8 9">
    <name type="scientific">Exophiala dermatitidis</name>
    <name type="common">Black yeast-like fungus</name>
    <name type="synonym">Wangiella dermatitidis</name>
    <dbReference type="NCBI Taxonomy" id="5970"/>
    <lineage>
        <taxon>Eukaryota</taxon>
        <taxon>Fungi</taxon>
        <taxon>Dikarya</taxon>
        <taxon>Ascomycota</taxon>
        <taxon>Pezizomycotina</taxon>
        <taxon>Eurotiomycetes</taxon>
        <taxon>Chaetothyriomycetidae</taxon>
        <taxon>Chaetothyriales</taxon>
        <taxon>Herpotrichiellaceae</taxon>
        <taxon>Exophiala</taxon>
    </lineage>
</organism>
<reference evidence="8" key="1">
    <citation type="submission" date="2023-01" db="EMBL/GenBank/DDBJ databases">
        <title>Exophiala dermititidis isolated from Cystic Fibrosis Patient.</title>
        <authorList>
            <person name="Kurbessoian T."/>
            <person name="Crocker A."/>
            <person name="Murante D."/>
            <person name="Hogan D.A."/>
            <person name="Stajich J.E."/>
        </authorList>
    </citation>
    <scope>NUCLEOTIDE SEQUENCE</scope>
    <source>
        <strain evidence="8">Ex8</strain>
    </source>
</reference>
<dbReference type="Pfam" id="PF07690">
    <property type="entry name" value="MFS_1"/>
    <property type="match status" value="1"/>
</dbReference>
<accession>A0AAN6IRM5</accession>
<evidence type="ECO:0000256" key="7">
    <source>
        <dbReference type="SAM" id="Phobius"/>
    </source>
</evidence>
<evidence type="ECO:0000256" key="3">
    <source>
        <dbReference type="ARBA" id="ARBA00022692"/>
    </source>
</evidence>
<evidence type="ECO:0000256" key="1">
    <source>
        <dbReference type="ARBA" id="ARBA00004141"/>
    </source>
</evidence>
<evidence type="ECO:0000313" key="8">
    <source>
        <dbReference type="EMBL" id="KAJ8988007.1"/>
    </source>
</evidence>
<feature type="transmembrane region" description="Helical" evidence="7">
    <location>
        <begin position="94"/>
        <end position="111"/>
    </location>
</feature>
<evidence type="ECO:0000256" key="6">
    <source>
        <dbReference type="SAM" id="MobiDB-lite"/>
    </source>
</evidence>
<evidence type="ECO:0000313" key="9">
    <source>
        <dbReference type="Proteomes" id="UP001161757"/>
    </source>
</evidence>
<feature type="transmembrane region" description="Helical" evidence="7">
    <location>
        <begin position="350"/>
        <end position="370"/>
    </location>
</feature>
<dbReference type="SUPFAM" id="SSF103473">
    <property type="entry name" value="MFS general substrate transporter"/>
    <property type="match status" value="1"/>
</dbReference>
<dbReference type="GO" id="GO:0016020">
    <property type="term" value="C:membrane"/>
    <property type="evidence" value="ECO:0007669"/>
    <property type="project" value="UniProtKB-SubCell"/>
</dbReference>
<feature type="transmembrane region" description="Helical" evidence="7">
    <location>
        <begin position="123"/>
        <end position="142"/>
    </location>
</feature>
<dbReference type="EMBL" id="JAJGCB010000021">
    <property type="protein sequence ID" value="KAJ8988007.1"/>
    <property type="molecule type" value="Genomic_DNA"/>
</dbReference>
<keyword evidence="4 7" id="KW-1133">Transmembrane helix</keyword>
<feature type="transmembrane region" description="Helical" evidence="7">
    <location>
        <begin position="323"/>
        <end position="343"/>
    </location>
</feature>
<dbReference type="Gene3D" id="1.20.1250.20">
    <property type="entry name" value="MFS general substrate transporter like domains"/>
    <property type="match status" value="2"/>
</dbReference>
<dbReference type="AlphaFoldDB" id="A0AAN6IRM5"/>
<feature type="transmembrane region" description="Helical" evidence="7">
    <location>
        <begin position="187"/>
        <end position="206"/>
    </location>
</feature>
<sequence>MDNIEKASHTETTTAQPIKNVDGKQADQAALFLAQAGVETTLTAAQEKRLKRKIDWILIPMLFLTATFGAVDKVALSTAAIYGLRDDANLHGQQYSWLGSILSLGALVGMLPSSALLHKLPSAKYLCTCSMGWSAMALVMPACKSWSSMMAVRFLMGMFEAIIVPGISLMVAGWYKKDEQPPRNALVFANASSVVNGFLSWAIGHIPDSAPLSKWQYLYLLIGSITMLWSIFVFIYLPATPMEAKFLNKDEKVFWVERLAENNTGIENKVWKWDQALEAVMDLKTWLIFFFNIAINIPNGGLTTFSGIIIANLGFTAVNASLLSMPTGVCSTLASFTFSMAAAKFHNRRCLVNIVACCVPIIGTGILYGVPRTAVGAQLVGLYFVYTYFGPYAVGISLAQANTAGHTKKSLSFAILYIAYAVGNLIGPQTFRANQAPAYTGGVVAMLVCYCVCIALMVAYWIFCISLNRRRAVTEQLPASEEDLVEAFQDLSDFKKPNFRYTT</sequence>
<feature type="transmembrane region" description="Helical" evidence="7">
    <location>
        <begin position="218"/>
        <end position="239"/>
    </location>
</feature>
<feature type="transmembrane region" description="Helical" evidence="7">
    <location>
        <begin position="443"/>
        <end position="463"/>
    </location>
</feature>
<keyword evidence="3 7" id="KW-0812">Transmembrane</keyword>
<comment type="subcellular location">
    <subcellularLocation>
        <location evidence="1">Membrane</location>
        <topology evidence="1">Multi-pass membrane protein</topology>
    </subcellularLocation>
</comment>
<evidence type="ECO:0000256" key="5">
    <source>
        <dbReference type="ARBA" id="ARBA00023136"/>
    </source>
</evidence>
<feature type="transmembrane region" description="Helical" evidence="7">
    <location>
        <begin position="411"/>
        <end position="431"/>
    </location>
</feature>
<feature type="transmembrane region" description="Helical" evidence="7">
    <location>
        <begin position="154"/>
        <end position="175"/>
    </location>
</feature>
<feature type="region of interest" description="Disordered" evidence="6">
    <location>
        <begin position="1"/>
        <end position="20"/>
    </location>
</feature>
<dbReference type="PANTHER" id="PTHR43791">
    <property type="entry name" value="PERMEASE-RELATED"/>
    <property type="match status" value="1"/>
</dbReference>
<name>A0AAN6IRM5_EXODE</name>
<keyword evidence="2" id="KW-0813">Transport</keyword>
<dbReference type="InterPro" id="IPR036259">
    <property type="entry name" value="MFS_trans_sf"/>
</dbReference>
<gene>
    <name evidence="8" type="ORF">HRR80_008088</name>
</gene>
<keyword evidence="5 7" id="KW-0472">Membrane</keyword>
<feature type="transmembrane region" description="Helical" evidence="7">
    <location>
        <begin position="376"/>
        <end position="399"/>
    </location>
</feature>
<comment type="caution">
    <text evidence="8">The sequence shown here is derived from an EMBL/GenBank/DDBJ whole genome shotgun (WGS) entry which is preliminary data.</text>
</comment>
<proteinExistence type="predicted"/>
<feature type="transmembrane region" description="Helical" evidence="7">
    <location>
        <begin position="56"/>
        <end position="82"/>
    </location>
</feature>
<evidence type="ECO:0008006" key="10">
    <source>
        <dbReference type="Google" id="ProtNLM"/>
    </source>
</evidence>
<feature type="transmembrane region" description="Helical" evidence="7">
    <location>
        <begin position="286"/>
        <end position="311"/>
    </location>
</feature>
<dbReference type="PANTHER" id="PTHR43791:SF41">
    <property type="entry name" value="MAJOR FACILITATOR SUPERFAMILY (MFS) PROFILE DOMAIN-CONTAINING PROTEIN"/>
    <property type="match status" value="1"/>
</dbReference>